<comment type="caution">
    <text evidence="4">The sequence shown here is derived from an EMBL/GenBank/DDBJ whole genome shotgun (WGS) entry which is preliminary data.</text>
</comment>
<evidence type="ECO:0000313" key="4">
    <source>
        <dbReference type="EMBL" id="EQD55663.1"/>
    </source>
</evidence>
<dbReference type="SMART" id="SM00129">
    <property type="entry name" value="KISc"/>
    <property type="match status" value="1"/>
</dbReference>
<dbReference type="InterPro" id="IPR036961">
    <property type="entry name" value="Kinesin_motor_dom_sf"/>
</dbReference>
<protein>
    <submittedName>
        <fullName evidence="4">Kinesin, motor region domain protein</fullName>
    </submittedName>
</protein>
<dbReference type="PANTHER" id="PTHR47968:SF75">
    <property type="entry name" value="CENTROMERE-ASSOCIATED PROTEIN E"/>
    <property type="match status" value="1"/>
</dbReference>
<feature type="domain" description="Kinesin motor" evidence="3">
    <location>
        <begin position="15"/>
        <end position="164"/>
    </location>
</feature>
<dbReference type="InterPro" id="IPR027640">
    <property type="entry name" value="Kinesin-like_fam"/>
</dbReference>
<sequence length="164" mass="18367">QAVLPADESVNSRTRLKVFLRIRQCADADTYADNYQSDPSDERILWVETAPKRIQSGLTQAAPERPFYQFSRIFDGSAEQWPVFQACALPLLLDFVRGKNSLLFTYGITSSGKSYTMRGNRANPGLIPLSLSVLFATLEAIAKRKDNDEEAIKYKPAQFSGLVK</sequence>
<feature type="non-terminal residue" evidence="4">
    <location>
        <position position="1"/>
    </location>
</feature>
<reference evidence="4" key="2">
    <citation type="journal article" date="2014" name="ISME J.">
        <title>Microbial stratification in low pH oxic and suboxic macroscopic growths along an acid mine drainage.</title>
        <authorList>
            <person name="Mendez-Garcia C."/>
            <person name="Mesa V."/>
            <person name="Sprenger R.R."/>
            <person name="Richter M."/>
            <person name="Diez M.S."/>
            <person name="Solano J."/>
            <person name="Bargiela R."/>
            <person name="Golyshina O.V."/>
            <person name="Manteca A."/>
            <person name="Ramos J.L."/>
            <person name="Gallego J.R."/>
            <person name="Llorente I."/>
            <person name="Martins Dos Santos V.A."/>
            <person name="Jensen O.N."/>
            <person name="Pelaez A.I."/>
            <person name="Sanchez J."/>
            <person name="Ferrer M."/>
        </authorList>
    </citation>
    <scope>NUCLEOTIDE SEQUENCE</scope>
</reference>
<dbReference type="PROSITE" id="PS50067">
    <property type="entry name" value="KINESIN_MOTOR_2"/>
    <property type="match status" value="1"/>
</dbReference>
<dbReference type="InterPro" id="IPR001752">
    <property type="entry name" value="Kinesin_motor_dom"/>
</dbReference>
<reference evidence="4" key="1">
    <citation type="submission" date="2013-08" db="EMBL/GenBank/DDBJ databases">
        <authorList>
            <person name="Mendez C."/>
            <person name="Richter M."/>
            <person name="Ferrer M."/>
            <person name="Sanchez J."/>
        </authorList>
    </citation>
    <scope>NUCLEOTIDE SEQUENCE</scope>
</reference>
<dbReference type="PANTHER" id="PTHR47968">
    <property type="entry name" value="CENTROMERE PROTEIN E"/>
    <property type="match status" value="1"/>
</dbReference>
<proteinExistence type="predicted"/>
<organism evidence="4">
    <name type="scientific">mine drainage metagenome</name>
    <dbReference type="NCBI Taxonomy" id="410659"/>
    <lineage>
        <taxon>unclassified sequences</taxon>
        <taxon>metagenomes</taxon>
        <taxon>ecological metagenomes</taxon>
    </lineage>
</organism>
<dbReference type="AlphaFoldDB" id="T1AGA5"/>
<feature type="non-terminal residue" evidence="4">
    <location>
        <position position="164"/>
    </location>
</feature>
<evidence type="ECO:0000259" key="3">
    <source>
        <dbReference type="PROSITE" id="PS50067"/>
    </source>
</evidence>
<dbReference type="GO" id="GO:0005524">
    <property type="term" value="F:ATP binding"/>
    <property type="evidence" value="ECO:0007669"/>
    <property type="project" value="InterPro"/>
</dbReference>
<dbReference type="Pfam" id="PF00225">
    <property type="entry name" value="Kinesin"/>
    <property type="match status" value="1"/>
</dbReference>
<dbReference type="GO" id="GO:0007018">
    <property type="term" value="P:microtubule-based movement"/>
    <property type="evidence" value="ECO:0007669"/>
    <property type="project" value="InterPro"/>
</dbReference>
<dbReference type="Gene3D" id="3.40.850.10">
    <property type="entry name" value="Kinesin motor domain"/>
    <property type="match status" value="1"/>
</dbReference>
<accession>T1AGA5</accession>
<evidence type="ECO:0000256" key="1">
    <source>
        <dbReference type="ARBA" id="ARBA00023054"/>
    </source>
</evidence>
<dbReference type="GO" id="GO:0003777">
    <property type="term" value="F:microtubule motor activity"/>
    <property type="evidence" value="ECO:0007669"/>
    <property type="project" value="InterPro"/>
</dbReference>
<dbReference type="GO" id="GO:0008017">
    <property type="term" value="F:microtubule binding"/>
    <property type="evidence" value="ECO:0007669"/>
    <property type="project" value="InterPro"/>
</dbReference>
<keyword evidence="2" id="KW-0505">Motor protein</keyword>
<evidence type="ECO:0000256" key="2">
    <source>
        <dbReference type="ARBA" id="ARBA00023175"/>
    </source>
</evidence>
<keyword evidence="1" id="KW-0175">Coiled coil</keyword>
<name>T1AGA5_9ZZZZ</name>
<dbReference type="InterPro" id="IPR027417">
    <property type="entry name" value="P-loop_NTPase"/>
</dbReference>
<dbReference type="SUPFAM" id="SSF52540">
    <property type="entry name" value="P-loop containing nucleoside triphosphate hydrolases"/>
    <property type="match status" value="1"/>
</dbReference>
<dbReference type="EMBL" id="AUZX01008532">
    <property type="protein sequence ID" value="EQD55663.1"/>
    <property type="molecule type" value="Genomic_DNA"/>
</dbReference>
<gene>
    <name evidence="4" type="ORF">B1A_11862</name>
</gene>